<proteinExistence type="predicted"/>
<evidence type="ECO:0000256" key="6">
    <source>
        <dbReference type="ARBA" id="ARBA00022989"/>
    </source>
</evidence>
<dbReference type="GO" id="GO:0005886">
    <property type="term" value="C:plasma membrane"/>
    <property type="evidence" value="ECO:0007669"/>
    <property type="project" value="UniProtKB-SubCell"/>
</dbReference>
<dbReference type="PANTHER" id="PTHR26454:SF33">
    <property type="entry name" value="OLFACTORY RECEPTOR"/>
    <property type="match status" value="1"/>
</dbReference>
<feature type="transmembrane region" description="Helical" evidence="11">
    <location>
        <begin position="128"/>
        <end position="147"/>
    </location>
</feature>
<protein>
    <submittedName>
        <fullName evidence="14">Olfactory receptor 6C2-like</fullName>
    </submittedName>
</protein>
<keyword evidence="6 11" id="KW-1133">Transmembrane helix</keyword>
<feature type="transmembrane region" description="Helical" evidence="11">
    <location>
        <begin position="85"/>
        <end position="108"/>
    </location>
</feature>
<dbReference type="Gene3D" id="1.20.1070.10">
    <property type="entry name" value="Rhodopsin 7-helix transmembrane proteins"/>
    <property type="match status" value="1"/>
</dbReference>
<dbReference type="Proteomes" id="UP000515208">
    <property type="component" value="Unplaced"/>
</dbReference>
<evidence type="ECO:0000256" key="4">
    <source>
        <dbReference type="ARBA" id="ARBA00022692"/>
    </source>
</evidence>
<dbReference type="AlphaFoldDB" id="A0A6P3H2A3"/>
<dbReference type="PANTHER" id="PTHR26454">
    <property type="entry name" value="OLFACTORY RECEPTOR"/>
    <property type="match status" value="1"/>
</dbReference>
<reference evidence="14" key="1">
    <citation type="submission" date="2025-08" db="UniProtKB">
        <authorList>
            <consortium name="RefSeq"/>
        </authorList>
    </citation>
    <scope>IDENTIFICATION</scope>
    <source>
        <tissue evidence="14">Blood</tissue>
    </source>
</reference>
<keyword evidence="13" id="KW-1185">Reference proteome</keyword>
<dbReference type="OrthoDB" id="9826798at2759"/>
<gene>
    <name evidence="14" type="primary">LOC104988140</name>
</gene>
<organism evidence="13 14">
    <name type="scientific">Bison bison bison</name>
    <name type="common">North American plains bison</name>
    <dbReference type="NCBI Taxonomy" id="43346"/>
    <lineage>
        <taxon>Eukaryota</taxon>
        <taxon>Metazoa</taxon>
        <taxon>Chordata</taxon>
        <taxon>Craniata</taxon>
        <taxon>Vertebrata</taxon>
        <taxon>Euteleostomi</taxon>
        <taxon>Mammalia</taxon>
        <taxon>Eutheria</taxon>
        <taxon>Laurasiatheria</taxon>
        <taxon>Artiodactyla</taxon>
        <taxon>Ruminantia</taxon>
        <taxon>Pecora</taxon>
        <taxon>Bovidae</taxon>
        <taxon>Bovinae</taxon>
        <taxon>Bison</taxon>
    </lineage>
</organism>
<evidence type="ECO:0000256" key="10">
    <source>
        <dbReference type="ARBA" id="ARBA00023224"/>
    </source>
</evidence>
<dbReference type="InterPro" id="IPR047132">
    <property type="entry name" value="Olfact_rcpt_6C-like"/>
</dbReference>
<keyword evidence="4 11" id="KW-0812">Transmembrane</keyword>
<feature type="domain" description="G-protein coupled receptors family 1 profile" evidence="12">
    <location>
        <begin position="1"/>
        <end position="177"/>
    </location>
</feature>
<dbReference type="GO" id="GO:0004930">
    <property type="term" value="F:G protein-coupled receptor activity"/>
    <property type="evidence" value="ECO:0007669"/>
    <property type="project" value="UniProtKB-KW"/>
</dbReference>
<sequence>ILTAMSYDRYVAICKPLHYTTVMNNMVCIKFLIGCYMIALIIVLPPFGMGFELEFCDSNVIDHFGCDAAPILKITCSDTEFLERFVLVLAALTLLFTLVCVIMSYTYIIRTILRFPSAQQRKRAFSTCSSHIIVVSITYGTCIFIYIKPHAKEGVAINKVVSVLTTSVAPVMNPFIYTLRNKQVVQAFKDMIKRVASYFKGLK</sequence>
<dbReference type="InterPro" id="IPR017452">
    <property type="entry name" value="GPCR_Rhodpsn_7TM"/>
</dbReference>
<dbReference type="Pfam" id="PF13853">
    <property type="entry name" value="7tm_4"/>
    <property type="match status" value="1"/>
</dbReference>
<comment type="subcellular location">
    <subcellularLocation>
        <location evidence="1">Cell membrane</location>
        <topology evidence="1">Multi-pass membrane protein</topology>
    </subcellularLocation>
</comment>
<dbReference type="PRINTS" id="PR00245">
    <property type="entry name" value="OLFACTORYR"/>
</dbReference>
<dbReference type="FunFam" id="1.20.1070.10:FF:000435">
    <property type="entry name" value="Olfactory receptor 6C2"/>
    <property type="match status" value="1"/>
</dbReference>
<evidence type="ECO:0000256" key="8">
    <source>
        <dbReference type="ARBA" id="ARBA00023136"/>
    </source>
</evidence>
<dbReference type="GeneID" id="104988140"/>
<keyword evidence="3" id="KW-0716">Sensory transduction</keyword>
<evidence type="ECO:0000256" key="3">
    <source>
        <dbReference type="ARBA" id="ARBA00022606"/>
    </source>
</evidence>
<name>A0A6P3H2A3_BISBB</name>
<dbReference type="InterPro" id="IPR000725">
    <property type="entry name" value="Olfact_rcpt"/>
</dbReference>
<keyword evidence="7" id="KW-0297">G-protein coupled receptor</keyword>
<dbReference type="PROSITE" id="PS50262">
    <property type="entry name" value="G_PROTEIN_RECEP_F1_2"/>
    <property type="match status" value="1"/>
</dbReference>
<keyword evidence="9" id="KW-0675">Receptor</keyword>
<evidence type="ECO:0000256" key="11">
    <source>
        <dbReference type="SAM" id="Phobius"/>
    </source>
</evidence>
<evidence type="ECO:0000259" key="12">
    <source>
        <dbReference type="PROSITE" id="PS50262"/>
    </source>
</evidence>
<evidence type="ECO:0000256" key="5">
    <source>
        <dbReference type="ARBA" id="ARBA00022725"/>
    </source>
</evidence>
<evidence type="ECO:0000256" key="2">
    <source>
        <dbReference type="ARBA" id="ARBA00022475"/>
    </source>
</evidence>
<keyword evidence="2" id="KW-1003">Cell membrane</keyword>
<evidence type="ECO:0000256" key="7">
    <source>
        <dbReference type="ARBA" id="ARBA00023040"/>
    </source>
</evidence>
<feature type="transmembrane region" description="Helical" evidence="11">
    <location>
        <begin position="27"/>
        <end position="47"/>
    </location>
</feature>
<dbReference type="SUPFAM" id="SSF81321">
    <property type="entry name" value="Family A G protein-coupled receptor-like"/>
    <property type="match status" value="1"/>
</dbReference>
<accession>A0A6P3H2A3</accession>
<feature type="non-terminal residue" evidence="14">
    <location>
        <position position="1"/>
    </location>
</feature>
<keyword evidence="10" id="KW-0807">Transducer</keyword>
<dbReference type="GO" id="GO:0004984">
    <property type="term" value="F:olfactory receptor activity"/>
    <property type="evidence" value="ECO:0007669"/>
    <property type="project" value="InterPro"/>
</dbReference>
<evidence type="ECO:0000256" key="1">
    <source>
        <dbReference type="ARBA" id="ARBA00004651"/>
    </source>
</evidence>
<evidence type="ECO:0000256" key="9">
    <source>
        <dbReference type="ARBA" id="ARBA00023170"/>
    </source>
</evidence>
<evidence type="ECO:0000313" key="13">
    <source>
        <dbReference type="Proteomes" id="UP000515208"/>
    </source>
</evidence>
<keyword evidence="8 11" id="KW-0472">Membrane</keyword>
<keyword evidence="5" id="KW-0552">Olfaction</keyword>
<feature type="transmembrane region" description="Helical" evidence="11">
    <location>
        <begin position="159"/>
        <end position="179"/>
    </location>
</feature>
<dbReference type="RefSeq" id="XP_010837663.1">
    <property type="nucleotide sequence ID" value="XM_010839361.1"/>
</dbReference>
<evidence type="ECO:0000313" key="14">
    <source>
        <dbReference type="RefSeq" id="XP_010837663.1"/>
    </source>
</evidence>
<dbReference type="KEGG" id="bbis:104988140"/>